<dbReference type="OrthoDB" id="5906236at2"/>
<dbReference type="RefSeq" id="WP_069447425.1">
    <property type="nucleotide sequence ID" value="NZ_MDCJ01000004.1"/>
</dbReference>
<evidence type="ECO:0000313" key="2">
    <source>
        <dbReference type="Proteomes" id="UP000095131"/>
    </source>
</evidence>
<accession>A0A1E3WJ08</accession>
<sequence>MSNSLRFNAKLALTDMIWTAEPRNALKVIRSYCPFLNSGELAAEITESALKIDAAYQANQSAKELDKMMLALKQKATGIDIADARMMGLIPNYQDTLDNLPFCRNALSVDLLIEEGFSYE</sequence>
<name>A0A1E3WJ08_9VIBR</name>
<dbReference type="AlphaFoldDB" id="A0A1E3WJ08"/>
<evidence type="ECO:0000313" key="1">
    <source>
        <dbReference type="EMBL" id="ODS09715.1"/>
    </source>
</evidence>
<proteinExistence type="predicted"/>
<comment type="caution">
    <text evidence="1">The sequence shown here is derived from an EMBL/GenBank/DDBJ whole genome shotgun (WGS) entry which is preliminary data.</text>
</comment>
<dbReference type="EMBL" id="MDCJ01000004">
    <property type="protein sequence ID" value="ODS09715.1"/>
    <property type="molecule type" value="Genomic_DNA"/>
</dbReference>
<reference evidence="1 2" key="1">
    <citation type="submission" date="2016-08" db="EMBL/GenBank/DDBJ databases">
        <title>Genome sequencing of Vibrio scophthalmi strain FP3289, an isolated from Paralichthys olivaceus.</title>
        <authorList>
            <person name="Han H.-J."/>
        </authorList>
    </citation>
    <scope>NUCLEOTIDE SEQUENCE [LARGE SCALE GENOMIC DNA]</scope>
    <source>
        <strain evidence="1 2">FP3289</strain>
    </source>
</reference>
<dbReference type="Proteomes" id="UP000095131">
    <property type="component" value="Unassembled WGS sequence"/>
</dbReference>
<organism evidence="1 2">
    <name type="scientific">Vibrio scophthalmi</name>
    <dbReference type="NCBI Taxonomy" id="45658"/>
    <lineage>
        <taxon>Bacteria</taxon>
        <taxon>Pseudomonadati</taxon>
        <taxon>Pseudomonadota</taxon>
        <taxon>Gammaproteobacteria</taxon>
        <taxon>Vibrionales</taxon>
        <taxon>Vibrionaceae</taxon>
        <taxon>Vibrio</taxon>
    </lineage>
</organism>
<protein>
    <submittedName>
        <fullName evidence="1">Uncharacterized protein</fullName>
    </submittedName>
</protein>
<gene>
    <name evidence="1" type="ORF">VSF3289_03236</name>
</gene>